<feature type="domain" description="RING-type" evidence="7">
    <location>
        <begin position="318"/>
        <end position="352"/>
    </location>
</feature>
<evidence type="ECO:0000256" key="6">
    <source>
        <dbReference type="SAM" id="MobiDB-lite"/>
    </source>
</evidence>
<feature type="region of interest" description="Disordered" evidence="6">
    <location>
        <begin position="15"/>
        <end position="77"/>
    </location>
</feature>
<evidence type="ECO:0000256" key="4">
    <source>
        <dbReference type="PROSITE-ProRule" id="PRU00175"/>
    </source>
</evidence>
<dbReference type="InterPro" id="IPR013083">
    <property type="entry name" value="Znf_RING/FYVE/PHD"/>
</dbReference>
<evidence type="ECO:0000256" key="5">
    <source>
        <dbReference type="SAM" id="Coils"/>
    </source>
</evidence>
<evidence type="ECO:0000256" key="1">
    <source>
        <dbReference type="ARBA" id="ARBA00022723"/>
    </source>
</evidence>
<proteinExistence type="predicted"/>
<keyword evidence="2 4" id="KW-0863">Zinc-finger</keyword>
<evidence type="ECO:0000256" key="3">
    <source>
        <dbReference type="ARBA" id="ARBA00022833"/>
    </source>
</evidence>
<name>A0ABU6W2A0_9FABA</name>
<dbReference type="PIRSF" id="PIRSF036836">
    <property type="entry name" value="RNase_bind_SBP1"/>
    <property type="match status" value="1"/>
</dbReference>
<dbReference type="PANTHER" id="PTHR42647">
    <property type="entry name" value="SBP (S-RIBONUCLEASE BINDING PROTEIN) FAMILY PROTEIN"/>
    <property type="match status" value="1"/>
</dbReference>
<gene>
    <name evidence="8" type="ORF">PIB30_006103</name>
</gene>
<dbReference type="PANTHER" id="PTHR42647:SF5">
    <property type="entry name" value="SBP (S-RIBONUCLEASE BINDING PROTEIN) FAMILY PROTEIN"/>
    <property type="match status" value="1"/>
</dbReference>
<keyword evidence="9" id="KW-1185">Reference proteome</keyword>
<keyword evidence="1" id="KW-0479">Metal-binding</keyword>
<dbReference type="PROSITE" id="PS50089">
    <property type="entry name" value="ZF_RING_2"/>
    <property type="match status" value="1"/>
</dbReference>
<sequence length="364" mass="39890">MAVQAQYPSNILFLNRNNGQEGHDFSLQGQHHQQPGLVLDQPLPPNNHHHHLNHIIYNNNGSGNYTRKRPREEEQQPTVTTGLALDNNNNNNNPLISFESQPPQLIDLSQLHNHNNNNNNNNAVSTGLRLSNNSAIDQQQRLSSSSSSSSLLSLFSQGFASQIKHQRDEIEQFLQAQGEELRRALAEKRQRHYRALLAATEEAVAHRLREKEVEVEKATRRNAELEARAAQLAAEAQVWMAKARAQEATAASLQAQLQQTMMASAGAAAHGGDDGGAGLLCAVEGQAEDAESAYVDPDRVVMVSAAAEVNSTAARPKCRGCGRRVASVVVLPCRHLCICTECNAHFRACPVCLTLKNSTVEVFL</sequence>
<dbReference type="EMBL" id="JASCZI010181255">
    <property type="protein sequence ID" value="MED6179986.1"/>
    <property type="molecule type" value="Genomic_DNA"/>
</dbReference>
<organism evidence="8 9">
    <name type="scientific">Stylosanthes scabra</name>
    <dbReference type="NCBI Taxonomy" id="79078"/>
    <lineage>
        <taxon>Eukaryota</taxon>
        <taxon>Viridiplantae</taxon>
        <taxon>Streptophyta</taxon>
        <taxon>Embryophyta</taxon>
        <taxon>Tracheophyta</taxon>
        <taxon>Spermatophyta</taxon>
        <taxon>Magnoliopsida</taxon>
        <taxon>eudicotyledons</taxon>
        <taxon>Gunneridae</taxon>
        <taxon>Pentapetalae</taxon>
        <taxon>rosids</taxon>
        <taxon>fabids</taxon>
        <taxon>Fabales</taxon>
        <taxon>Fabaceae</taxon>
        <taxon>Papilionoideae</taxon>
        <taxon>50 kb inversion clade</taxon>
        <taxon>dalbergioids sensu lato</taxon>
        <taxon>Dalbergieae</taxon>
        <taxon>Pterocarpus clade</taxon>
        <taxon>Stylosanthes</taxon>
    </lineage>
</organism>
<comment type="caution">
    <text evidence="8">The sequence shown here is derived from an EMBL/GenBank/DDBJ whole genome shotgun (WGS) entry which is preliminary data.</text>
</comment>
<dbReference type="CDD" id="cd16649">
    <property type="entry name" value="mRING-HC-C3HC5_CGRF1-like"/>
    <property type="match status" value="1"/>
</dbReference>
<protein>
    <recommendedName>
        <fullName evidence="7">RING-type domain-containing protein</fullName>
    </recommendedName>
</protein>
<accession>A0ABU6W2A0</accession>
<dbReference type="Gene3D" id="3.30.40.10">
    <property type="entry name" value="Zinc/RING finger domain, C3HC4 (zinc finger)"/>
    <property type="match status" value="1"/>
</dbReference>
<evidence type="ECO:0000313" key="9">
    <source>
        <dbReference type="Proteomes" id="UP001341840"/>
    </source>
</evidence>
<keyword evidence="3" id="KW-0862">Zinc</keyword>
<evidence type="ECO:0000259" key="7">
    <source>
        <dbReference type="PROSITE" id="PS50089"/>
    </source>
</evidence>
<evidence type="ECO:0000256" key="2">
    <source>
        <dbReference type="ARBA" id="ARBA00022771"/>
    </source>
</evidence>
<dbReference type="Proteomes" id="UP001341840">
    <property type="component" value="Unassembled WGS sequence"/>
</dbReference>
<evidence type="ECO:0000313" key="8">
    <source>
        <dbReference type="EMBL" id="MED6179986.1"/>
    </source>
</evidence>
<feature type="coiled-coil region" evidence="5">
    <location>
        <begin position="171"/>
        <end position="242"/>
    </location>
</feature>
<dbReference type="InterPro" id="IPR001841">
    <property type="entry name" value="Znf_RING"/>
</dbReference>
<dbReference type="Pfam" id="PF13920">
    <property type="entry name" value="zf-C3HC4_3"/>
    <property type="match status" value="1"/>
</dbReference>
<keyword evidence="5" id="KW-0175">Coiled coil</keyword>
<reference evidence="8 9" key="1">
    <citation type="journal article" date="2023" name="Plants (Basel)">
        <title>Bridging the Gap: Combining Genomics and Transcriptomics Approaches to Understand Stylosanthes scabra, an Orphan Legume from the Brazilian Caatinga.</title>
        <authorList>
            <person name="Ferreira-Neto J.R.C."/>
            <person name="da Silva M.D."/>
            <person name="Binneck E."/>
            <person name="de Melo N.F."/>
            <person name="da Silva R.H."/>
            <person name="de Melo A.L.T.M."/>
            <person name="Pandolfi V."/>
            <person name="Bustamante F.O."/>
            <person name="Brasileiro-Vidal A.C."/>
            <person name="Benko-Iseppon A.M."/>
        </authorList>
    </citation>
    <scope>NUCLEOTIDE SEQUENCE [LARGE SCALE GENOMIC DNA]</scope>
    <source>
        <tissue evidence="8">Leaves</tissue>
    </source>
</reference>